<evidence type="ECO:0000313" key="2">
    <source>
        <dbReference type="EMBL" id="RKL43042.1"/>
    </source>
</evidence>
<protein>
    <submittedName>
        <fullName evidence="2">Uncharacterized protein</fullName>
    </submittedName>
</protein>
<sequence>MSSQAQDNNMISFQPSKIWQLIDSDIMDAVAPQPTTDGTQGGQSDASKTTVSVQTTFVHPVGERRTDQRQTSLGDSMTADIYEGLEQYSLDSIFSQPMFIDHAWLHV</sequence>
<proteinExistence type="predicted"/>
<gene>
    <name evidence="2" type="ORF">BFJ72_g4455</name>
</gene>
<accession>A0A420TNH8</accession>
<dbReference type="Proteomes" id="UP000283569">
    <property type="component" value="Unassembled WGS sequence"/>
</dbReference>
<dbReference type="AlphaFoldDB" id="A0A420TNH8"/>
<dbReference type="EMBL" id="MRDB01000012">
    <property type="protein sequence ID" value="RKL43042.1"/>
    <property type="molecule type" value="Genomic_DNA"/>
</dbReference>
<organism evidence="2 3">
    <name type="scientific">Gibberella intermedia</name>
    <name type="common">Bulb rot disease fungus</name>
    <name type="synonym">Fusarium proliferatum</name>
    <dbReference type="NCBI Taxonomy" id="948311"/>
    <lineage>
        <taxon>Eukaryota</taxon>
        <taxon>Fungi</taxon>
        <taxon>Dikarya</taxon>
        <taxon>Ascomycota</taxon>
        <taxon>Pezizomycotina</taxon>
        <taxon>Sordariomycetes</taxon>
        <taxon>Hypocreomycetidae</taxon>
        <taxon>Hypocreales</taxon>
        <taxon>Nectriaceae</taxon>
        <taxon>Fusarium</taxon>
        <taxon>Fusarium fujikuroi species complex</taxon>
    </lineage>
</organism>
<evidence type="ECO:0000313" key="3">
    <source>
        <dbReference type="Proteomes" id="UP000283569"/>
    </source>
</evidence>
<name>A0A420TNH8_GIBIN</name>
<feature type="region of interest" description="Disordered" evidence="1">
    <location>
        <begin position="30"/>
        <end position="72"/>
    </location>
</feature>
<comment type="caution">
    <text evidence="2">The sequence shown here is derived from an EMBL/GenBank/DDBJ whole genome shotgun (WGS) entry which is preliminary data.</text>
</comment>
<feature type="compositionally biased region" description="Polar residues" evidence="1">
    <location>
        <begin position="33"/>
        <end position="57"/>
    </location>
</feature>
<reference evidence="2 3" key="1">
    <citation type="journal article" date="2018" name="Sci. Rep.">
        <title>Characterisation of pathogen-specific regions and novel effector candidates in Fusarium oxysporum f. sp. cepae.</title>
        <authorList>
            <person name="Armitage A.D."/>
            <person name="Taylor A."/>
            <person name="Sobczyk M.K."/>
            <person name="Baxter L."/>
            <person name="Greenfield B.P."/>
            <person name="Bates H.J."/>
            <person name="Wilson F."/>
            <person name="Jackson A.C."/>
            <person name="Ott S."/>
            <person name="Harrison R.J."/>
            <person name="Clarkson J.P."/>
        </authorList>
    </citation>
    <scope>NUCLEOTIDE SEQUENCE [LARGE SCALE GENOMIC DNA]</scope>
    <source>
        <strain evidence="2 3">Fp_A8</strain>
    </source>
</reference>
<evidence type="ECO:0000256" key="1">
    <source>
        <dbReference type="SAM" id="MobiDB-lite"/>
    </source>
</evidence>